<proteinExistence type="predicted"/>
<organism evidence="2 3">
    <name type="scientific">Undibacterium hunanense</name>
    <dbReference type="NCBI Taxonomy" id="2762292"/>
    <lineage>
        <taxon>Bacteria</taxon>
        <taxon>Pseudomonadati</taxon>
        <taxon>Pseudomonadota</taxon>
        <taxon>Betaproteobacteria</taxon>
        <taxon>Burkholderiales</taxon>
        <taxon>Oxalobacteraceae</taxon>
        <taxon>Undibacterium</taxon>
    </lineage>
</organism>
<keyword evidence="1" id="KW-0472">Membrane</keyword>
<dbReference type="RefSeq" id="WP_186948639.1">
    <property type="nucleotide sequence ID" value="NZ_JACOGF010000009.1"/>
</dbReference>
<feature type="transmembrane region" description="Helical" evidence="1">
    <location>
        <begin position="7"/>
        <end position="32"/>
    </location>
</feature>
<dbReference type="Proteomes" id="UP000650424">
    <property type="component" value="Unassembled WGS sequence"/>
</dbReference>
<dbReference type="EMBL" id="JACOGF010000009">
    <property type="protein sequence ID" value="MBC3919383.1"/>
    <property type="molecule type" value="Genomic_DNA"/>
</dbReference>
<keyword evidence="3" id="KW-1185">Reference proteome</keyword>
<name>A0ABR6ZU51_9BURK</name>
<evidence type="ECO:0000256" key="1">
    <source>
        <dbReference type="SAM" id="Phobius"/>
    </source>
</evidence>
<comment type="caution">
    <text evidence="2">The sequence shown here is derived from an EMBL/GenBank/DDBJ whole genome shotgun (WGS) entry which is preliminary data.</text>
</comment>
<protein>
    <submittedName>
        <fullName evidence="2">SRPBCC family protein</fullName>
    </submittedName>
</protein>
<accession>A0ABR6ZU51</accession>
<gene>
    <name evidence="2" type="ORF">H8L32_17970</name>
</gene>
<dbReference type="SUPFAM" id="SSF55961">
    <property type="entry name" value="Bet v1-like"/>
    <property type="match status" value="1"/>
</dbReference>
<evidence type="ECO:0000313" key="3">
    <source>
        <dbReference type="Proteomes" id="UP000650424"/>
    </source>
</evidence>
<keyword evidence="1" id="KW-1133">Transmembrane helix</keyword>
<evidence type="ECO:0000313" key="2">
    <source>
        <dbReference type="EMBL" id="MBC3919383.1"/>
    </source>
</evidence>
<reference evidence="2 3" key="1">
    <citation type="submission" date="2020-08" db="EMBL/GenBank/DDBJ databases">
        <title>Novel species isolated from subtropical streams in China.</title>
        <authorList>
            <person name="Lu H."/>
        </authorList>
    </citation>
    <scope>NUCLEOTIDE SEQUENCE [LARGE SCALE GENOMIC DNA]</scope>
    <source>
        <strain evidence="2 3">CY18W</strain>
    </source>
</reference>
<sequence>MAILIEGMICAIIIIPLFAVVGALGGLLMGVICRTTNWPRQAVSGFVVLPLLFGAIPASDPDLQRIAMLERTIQIQASPEQIWHQLHHAENIQQDEVGQAWMYRIGVPSPLAGITRETPTGLVRTIRMNKAIYFDQVSSDWVKNQYVVWRYHFYPDSFPPNALDDHVMIGGRYFDILDTTYSLKPLTAQTTELKIQMRYRVSTDFNWYADAVAKLLITDFEEVILNFYQKRAIARVEKI</sequence>
<keyword evidence="1" id="KW-0812">Transmembrane</keyword>